<dbReference type="PROSITE" id="PS00571">
    <property type="entry name" value="AMIDASES"/>
    <property type="match status" value="1"/>
</dbReference>
<comment type="catalytic activity">
    <reaction evidence="1">
        <text>a monocarboxylic acid amide + H2O = a monocarboxylate + NH4(+)</text>
        <dbReference type="Rhea" id="RHEA:12020"/>
        <dbReference type="ChEBI" id="CHEBI:15377"/>
        <dbReference type="ChEBI" id="CHEBI:28938"/>
        <dbReference type="ChEBI" id="CHEBI:35757"/>
        <dbReference type="ChEBI" id="CHEBI:83628"/>
        <dbReference type="EC" id="3.5.1.4"/>
    </reaction>
</comment>
<protein>
    <recommendedName>
        <fullName evidence="3">amidase</fullName>
        <ecNumber evidence="3">3.5.1.4</ecNumber>
    </recommendedName>
</protein>
<reference evidence="8" key="1">
    <citation type="journal article" date="2021" name="New Phytol.">
        <title>Evolutionary innovations through gain and loss of genes in the ectomycorrhizal Boletales.</title>
        <authorList>
            <person name="Wu G."/>
            <person name="Miyauchi S."/>
            <person name="Morin E."/>
            <person name="Kuo A."/>
            <person name="Drula E."/>
            <person name="Varga T."/>
            <person name="Kohler A."/>
            <person name="Feng B."/>
            <person name="Cao Y."/>
            <person name="Lipzen A."/>
            <person name="Daum C."/>
            <person name="Hundley H."/>
            <person name="Pangilinan J."/>
            <person name="Johnson J."/>
            <person name="Barry K."/>
            <person name="LaButti K."/>
            <person name="Ng V."/>
            <person name="Ahrendt S."/>
            <person name="Min B."/>
            <person name="Choi I.G."/>
            <person name="Park H."/>
            <person name="Plett J.M."/>
            <person name="Magnuson J."/>
            <person name="Spatafora J.W."/>
            <person name="Nagy L.G."/>
            <person name="Henrissat B."/>
            <person name="Grigoriev I.V."/>
            <person name="Yang Z.L."/>
            <person name="Xu J."/>
            <person name="Martin F.M."/>
        </authorList>
    </citation>
    <scope>NUCLEOTIDE SEQUENCE</scope>
    <source>
        <strain evidence="8">KKN 215</strain>
    </source>
</reference>
<feature type="domain" description="Amidase" evidence="7">
    <location>
        <begin position="77"/>
        <end position="555"/>
    </location>
</feature>
<keyword evidence="4" id="KW-0378">Hydrolase</keyword>
<dbReference type="PANTHER" id="PTHR46072">
    <property type="entry name" value="AMIDASE-RELATED-RELATED"/>
    <property type="match status" value="1"/>
</dbReference>
<gene>
    <name evidence="8" type="ORF">BXZ70DRAFT_906206</name>
</gene>
<evidence type="ECO:0000256" key="2">
    <source>
        <dbReference type="ARBA" id="ARBA00009199"/>
    </source>
</evidence>
<evidence type="ECO:0000256" key="5">
    <source>
        <dbReference type="PIRSR" id="PIRSR001221-1"/>
    </source>
</evidence>
<dbReference type="EC" id="3.5.1.4" evidence="3"/>
<accession>A0A8K0XRC6</accession>
<evidence type="ECO:0000256" key="6">
    <source>
        <dbReference type="PIRSR" id="PIRSR001221-2"/>
    </source>
</evidence>
<keyword evidence="9" id="KW-1185">Reference proteome</keyword>
<feature type="active site" description="Acyl-ester intermediate" evidence="5">
    <location>
        <position position="240"/>
    </location>
</feature>
<dbReference type="Gene3D" id="3.90.1300.10">
    <property type="entry name" value="Amidase signature (AS) domain"/>
    <property type="match status" value="1"/>
</dbReference>
<feature type="binding site" evidence="6">
    <location>
        <position position="216"/>
    </location>
    <ligand>
        <name>substrate</name>
    </ligand>
</feature>
<dbReference type="AlphaFoldDB" id="A0A8K0XRC6"/>
<dbReference type="PANTHER" id="PTHR46072:SF2">
    <property type="entry name" value="AMIDASE (EUROFUNG)"/>
    <property type="match status" value="1"/>
</dbReference>
<proteinExistence type="inferred from homology"/>
<evidence type="ECO:0000256" key="3">
    <source>
        <dbReference type="ARBA" id="ARBA00012922"/>
    </source>
</evidence>
<evidence type="ECO:0000259" key="7">
    <source>
        <dbReference type="Pfam" id="PF01425"/>
    </source>
</evidence>
<feature type="active site" description="Charge relay system" evidence="5">
    <location>
        <position position="133"/>
    </location>
</feature>
<dbReference type="InterPro" id="IPR036928">
    <property type="entry name" value="AS_sf"/>
</dbReference>
<dbReference type="Pfam" id="PF01425">
    <property type="entry name" value="Amidase"/>
    <property type="match status" value="1"/>
</dbReference>
<feature type="active site" description="Charge relay system" evidence="5">
    <location>
        <position position="216"/>
    </location>
</feature>
<evidence type="ECO:0000256" key="1">
    <source>
        <dbReference type="ARBA" id="ARBA00001311"/>
    </source>
</evidence>
<dbReference type="OrthoDB" id="6428749at2759"/>
<comment type="caution">
    <text evidence="8">The sequence shown here is derived from an EMBL/GenBank/DDBJ whole genome shotgun (WGS) entry which is preliminary data.</text>
</comment>
<evidence type="ECO:0000313" key="8">
    <source>
        <dbReference type="EMBL" id="KAH8102239.1"/>
    </source>
</evidence>
<evidence type="ECO:0000256" key="4">
    <source>
        <dbReference type="ARBA" id="ARBA00022801"/>
    </source>
</evidence>
<name>A0A8K0XRC6_9AGAR</name>
<dbReference type="InterPro" id="IPR023631">
    <property type="entry name" value="Amidase_dom"/>
</dbReference>
<dbReference type="SUPFAM" id="SSF75304">
    <property type="entry name" value="Amidase signature (AS) enzymes"/>
    <property type="match status" value="1"/>
</dbReference>
<dbReference type="PIRSF" id="PIRSF001221">
    <property type="entry name" value="Amidase_fungi"/>
    <property type="match status" value="1"/>
</dbReference>
<dbReference type="InterPro" id="IPR020556">
    <property type="entry name" value="Amidase_CS"/>
</dbReference>
<evidence type="ECO:0000313" key="9">
    <source>
        <dbReference type="Proteomes" id="UP000813824"/>
    </source>
</evidence>
<dbReference type="EMBL" id="JAEVFJ010000010">
    <property type="protein sequence ID" value="KAH8102239.1"/>
    <property type="molecule type" value="Genomic_DNA"/>
</dbReference>
<feature type="binding site" evidence="6">
    <location>
        <begin position="237"/>
        <end position="240"/>
    </location>
    <ligand>
        <name>substrate</name>
    </ligand>
</feature>
<feature type="binding site" evidence="6">
    <location>
        <position position="190"/>
    </location>
    <ligand>
        <name>substrate</name>
    </ligand>
</feature>
<organism evidence="8 9">
    <name type="scientific">Cristinia sonorae</name>
    <dbReference type="NCBI Taxonomy" id="1940300"/>
    <lineage>
        <taxon>Eukaryota</taxon>
        <taxon>Fungi</taxon>
        <taxon>Dikarya</taxon>
        <taxon>Basidiomycota</taxon>
        <taxon>Agaricomycotina</taxon>
        <taxon>Agaricomycetes</taxon>
        <taxon>Agaricomycetidae</taxon>
        <taxon>Agaricales</taxon>
        <taxon>Pleurotineae</taxon>
        <taxon>Stephanosporaceae</taxon>
        <taxon>Cristinia</taxon>
    </lineage>
</organism>
<comment type="similarity">
    <text evidence="2">Belongs to the amidase family.</text>
</comment>
<dbReference type="Proteomes" id="UP000813824">
    <property type="component" value="Unassembled WGS sequence"/>
</dbReference>
<sequence>MSTTTTTWQELVTDKKRRQTEAIPKSWLISTPPPSELIVTGVPEACGLLTEKEVLITNTEVVLLLEKLASAEWSSVEVTTAFYKRAIVAQQLVNCLTEIFVDRALARARELDDHLKLTGKVIGPLHGLPISLKDQLRIKGLETTMALTGLVSPGYVSWIGKYAEKNSVLVDILYECGANPFVQTNVPQTLMWPETFNNVFGRTANPHNRSLTSGGSSGGEGALVALRGSPIGIGSDIGGSIRIPAAFNGLYGLRPSYGRVPYAGAVNSMEGQDSVPSVFGPICNSIGGVKTLMKAIIDSKPWLKDPLAVRKKWDEEDYSLAEHGHGKNLVFGIVWNNGHTVPHPPIIRALEMTKAALEAAGHKVIDWLPHRDKELCDTVYAIWNAGCMQDFNSVTSLTGEPLIDNMLLEAASSEAVVAGFRPPLNSGATAFELWQLQKTKLKLRQEYLDLWQETSKMAGTGRPIDAIISPVAPFTATPHGLNKDASYTSIFNALDYPSFVFPVTRVDPVKDGKKPPHQFLSPEDEANYSIYDPETFLNAPVSLQLSGRTLEEEAVIAMTEIVDVALKTQK</sequence>
<dbReference type="GO" id="GO:0004040">
    <property type="term" value="F:amidase activity"/>
    <property type="evidence" value="ECO:0007669"/>
    <property type="project" value="UniProtKB-EC"/>
</dbReference>